<dbReference type="InterPro" id="IPR003591">
    <property type="entry name" value="Leu-rich_rpt_typical-subtyp"/>
</dbReference>
<dbReference type="InterPro" id="IPR032675">
    <property type="entry name" value="LRR_dom_sf"/>
</dbReference>
<keyword evidence="10" id="KW-0325">Glycoprotein</keyword>
<keyword evidence="5 12" id="KW-0812">Transmembrane</keyword>
<dbReference type="SUPFAM" id="SSF52058">
    <property type="entry name" value="L domain-like"/>
    <property type="match status" value="2"/>
</dbReference>
<evidence type="ECO:0000313" key="14">
    <source>
        <dbReference type="EMBL" id="CAA2633007.1"/>
    </source>
</evidence>
<name>A0A7I8JRU5_SPIIN</name>
<evidence type="ECO:0000256" key="1">
    <source>
        <dbReference type="ARBA" id="ARBA00004236"/>
    </source>
</evidence>
<dbReference type="InterPro" id="IPR051502">
    <property type="entry name" value="RLP_Defense_Trigger"/>
</dbReference>
<evidence type="ECO:0000256" key="8">
    <source>
        <dbReference type="ARBA" id="ARBA00022989"/>
    </source>
</evidence>
<dbReference type="PRINTS" id="PR00019">
    <property type="entry name" value="LEURICHRPT"/>
</dbReference>
<evidence type="ECO:0000256" key="7">
    <source>
        <dbReference type="ARBA" id="ARBA00022737"/>
    </source>
</evidence>
<keyword evidence="8 12" id="KW-1133">Transmembrane helix</keyword>
<dbReference type="Pfam" id="PF13855">
    <property type="entry name" value="LRR_8"/>
    <property type="match status" value="2"/>
</dbReference>
<evidence type="ECO:0000256" key="6">
    <source>
        <dbReference type="ARBA" id="ARBA00022729"/>
    </source>
</evidence>
<dbReference type="PANTHER" id="PTHR48062:SF52">
    <property type="entry name" value="RECEPTOR-LIKE PROTEIN 8-RELATED"/>
    <property type="match status" value="1"/>
</dbReference>
<accession>A0A7I8JRU5</accession>
<feature type="transmembrane region" description="Helical" evidence="12">
    <location>
        <begin position="449"/>
        <end position="473"/>
    </location>
</feature>
<evidence type="ECO:0000256" key="11">
    <source>
        <dbReference type="ARBA" id="ARBA00037847"/>
    </source>
</evidence>
<dbReference type="GO" id="GO:0012505">
    <property type="term" value="C:endomembrane system"/>
    <property type="evidence" value="ECO:0007669"/>
    <property type="project" value="UniProtKB-SubCell"/>
</dbReference>
<dbReference type="EMBL" id="LR743603">
    <property type="protein sequence ID" value="CAA2633007.1"/>
    <property type="molecule type" value="Genomic_DNA"/>
</dbReference>
<evidence type="ECO:0000256" key="4">
    <source>
        <dbReference type="ARBA" id="ARBA00022614"/>
    </source>
</evidence>
<dbReference type="Gene3D" id="3.80.10.10">
    <property type="entry name" value="Ribonuclease Inhibitor"/>
    <property type="match status" value="1"/>
</dbReference>
<comment type="subcellular location">
    <subcellularLocation>
        <location evidence="1">Cell membrane</location>
    </subcellularLocation>
    <subcellularLocation>
        <location evidence="11">Endomembrane system</location>
        <topology evidence="11">Single-pass membrane protein</topology>
    </subcellularLocation>
</comment>
<feature type="signal peptide" evidence="13">
    <location>
        <begin position="1"/>
        <end position="27"/>
    </location>
</feature>
<comment type="similarity">
    <text evidence="2">Belongs to the RLP family.</text>
</comment>
<sequence>MVLRGVATGRLTVVLVVVVASCLGCEGRGCHDNERRALLEINKVLQPLESLAHVILGTGHVVELQLLIFYHWRDVEGTWHPNLTMLAEFGQLESLNLRDNQIGGGIPEAICHLKLLKTLDLSDNKFDGSIPSCLCTLTSLRELDLSSNNLEDVPIDAEMPSLDSLIVHNNNFTGLLLPRLAKCSGLRIIDAGYNSLTYNFSQTLPYFPNIVVLSLRMNHIHGYLPKQLCEMQHLRLLDLSGNNLSGKILPCLHNISSWRSKILDWDASASYSSVTYYFGWKYAIQSDSSLSLKSKNSIRQYNGEPLQWMTHLDLSMNMISGIIPQEIGELQGLQSLDLSKNHIQGSLPKSMADMDNLESLDLSHNGFSGSIPNEMAQLTFLETFSVAFNNMTGMIPNGIQFRSFNESSFEGNPGLCGLPLQKECSSDNERTKGITTTGDGGRSKDYKNALFFVIVTTSFTLGFWGFLLVCFSIKVGG</sequence>
<keyword evidence="7" id="KW-0677">Repeat</keyword>
<proteinExistence type="inferred from homology"/>
<keyword evidence="15" id="KW-1185">Reference proteome</keyword>
<dbReference type="Pfam" id="PF00560">
    <property type="entry name" value="LRR_1"/>
    <property type="match status" value="2"/>
</dbReference>
<dbReference type="Proteomes" id="UP001189122">
    <property type="component" value="Unassembled WGS sequence"/>
</dbReference>
<dbReference type="InterPro" id="IPR001611">
    <property type="entry name" value="Leu-rich_rpt"/>
</dbReference>
<dbReference type="SMART" id="SM00369">
    <property type="entry name" value="LRR_TYP"/>
    <property type="match status" value="5"/>
</dbReference>
<keyword evidence="4" id="KW-0433">Leucine-rich repeat</keyword>
<organism evidence="14">
    <name type="scientific">Spirodela intermedia</name>
    <name type="common">Intermediate duckweed</name>
    <dbReference type="NCBI Taxonomy" id="51605"/>
    <lineage>
        <taxon>Eukaryota</taxon>
        <taxon>Viridiplantae</taxon>
        <taxon>Streptophyta</taxon>
        <taxon>Embryophyta</taxon>
        <taxon>Tracheophyta</taxon>
        <taxon>Spermatophyta</taxon>
        <taxon>Magnoliopsida</taxon>
        <taxon>Liliopsida</taxon>
        <taxon>Araceae</taxon>
        <taxon>Lemnoideae</taxon>
        <taxon>Spirodela</taxon>
    </lineage>
</organism>
<evidence type="ECO:0000256" key="13">
    <source>
        <dbReference type="SAM" id="SignalP"/>
    </source>
</evidence>
<evidence type="ECO:0000256" key="2">
    <source>
        <dbReference type="ARBA" id="ARBA00009592"/>
    </source>
</evidence>
<dbReference type="PROSITE" id="PS51450">
    <property type="entry name" value="LRR"/>
    <property type="match status" value="2"/>
</dbReference>
<evidence type="ECO:0000256" key="9">
    <source>
        <dbReference type="ARBA" id="ARBA00023136"/>
    </source>
</evidence>
<dbReference type="EMBL" id="CACRZD030000016">
    <property type="protein sequence ID" value="CAA6672142.1"/>
    <property type="molecule type" value="Genomic_DNA"/>
</dbReference>
<dbReference type="GO" id="GO:0005886">
    <property type="term" value="C:plasma membrane"/>
    <property type="evidence" value="ECO:0007669"/>
    <property type="project" value="UniProtKB-SubCell"/>
</dbReference>
<feature type="chain" id="PRO_5029747892" evidence="13">
    <location>
        <begin position="28"/>
        <end position="477"/>
    </location>
</feature>
<protein>
    <submittedName>
        <fullName evidence="14">Uncharacterized protein</fullName>
    </submittedName>
</protein>
<keyword evidence="3" id="KW-1003">Cell membrane</keyword>
<gene>
    <name evidence="14" type="ORF">SI7747_16018553</name>
</gene>
<reference evidence="14 15" key="1">
    <citation type="submission" date="2019-12" db="EMBL/GenBank/DDBJ databases">
        <authorList>
            <person name="Scholz U."/>
            <person name="Mascher M."/>
            <person name="Fiebig A."/>
        </authorList>
    </citation>
    <scope>NUCLEOTIDE SEQUENCE</scope>
</reference>
<evidence type="ECO:0000256" key="12">
    <source>
        <dbReference type="SAM" id="Phobius"/>
    </source>
</evidence>
<evidence type="ECO:0000256" key="5">
    <source>
        <dbReference type="ARBA" id="ARBA00022692"/>
    </source>
</evidence>
<evidence type="ECO:0000313" key="15">
    <source>
        <dbReference type="Proteomes" id="UP001189122"/>
    </source>
</evidence>
<evidence type="ECO:0000256" key="3">
    <source>
        <dbReference type="ARBA" id="ARBA00022475"/>
    </source>
</evidence>
<dbReference type="AlphaFoldDB" id="A0A7I8JRU5"/>
<dbReference type="FunFam" id="3.80.10.10:FF:000111">
    <property type="entry name" value="LRR receptor-like serine/threonine-protein kinase ERECTA"/>
    <property type="match status" value="1"/>
</dbReference>
<keyword evidence="9 12" id="KW-0472">Membrane</keyword>
<dbReference type="PANTHER" id="PTHR48062">
    <property type="entry name" value="RECEPTOR-LIKE PROTEIN 14"/>
    <property type="match status" value="1"/>
</dbReference>
<evidence type="ECO:0000256" key="10">
    <source>
        <dbReference type="ARBA" id="ARBA00023180"/>
    </source>
</evidence>
<dbReference type="PROSITE" id="PS51257">
    <property type="entry name" value="PROKAR_LIPOPROTEIN"/>
    <property type="match status" value="1"/>
</dbReference>
<keyword evidence="6 13" id="KW-0732">Signal</keyword>